<organism evidence="1 2">
    <name type="scientific">Rhizoctonia solani</name>
    <dbReference type="NCBI Taxonomy" id="456999"/>
    <lineage>
        <taxon>Eukaryota</taxon>
        <taxon>Fungi</taxon>
        <taxon>Dikarya</taxon>
        <taxon>Basidiomycota</taxon>
        <taxon>Agaricomycotina</taxon>
        <taxon>Agaricomycetes</taxon>
        <taxon>Cantharellales</taxon>
        <taxon>Ceratobasidiaceae</taxon>
        <taxon>Rhizoctonia</taxon>
    </lineage>
</organism>
<name>A0A0K6GIH7_9AGAM</name>
<accession>A0A0K6GIH7</accession>
<dbReference type="Proteomes" id="UP000044841">
    <property type="component" value="Unassembled WGS sequence"/>
</dbReference>
<gene>
    <name evidence="1" type="ORF">RSOLAG22IIIB_13128</name>
</gene>
<proteinExistence type="predicted"/>
<sequence length="163" mass="17887">MSLGSQGISGKWAIWRQSSGQSSTDALANWAARTRAEVAWEATTIRLVDNSVVHTVIPRLTCIKCHPLANTYGETLILSCSDQSQIEVSLEKAVEEWNTSNRNNCKLLGYFPHINGSEVSIMVCYRLEKVLIQDCWGSGGSLREAKATAAMKLLSSGHCMVQL</sequence>
<dbReference type="AlphaFoldDB" id="A0A0K6GIH7"/>
<dbReference type="EMBL" id="CYGV01002012">
    <property type="protein sequence ID" value="CUA78422.1"/>
    <property type="molecule type" value="Genomic_DNA"/>
</dbReference>
<evidence type="ECO:0000313" key="1">
    <source>
        <dbReference type="EMBL" id="CUA78422.1"/>
    </source>
</evidence>
<reference evidence="1 2" key="1">
    <citation type="submission" date="2015-07" db="EMBL/GenBank/DDBJ databases">
        <authorList>
            <person name="Noorani M."/>
        </authorList>
    </citation>
    <scope>NUCLEOTIDE SEQUENCE [LARGE SCALE GENOMIC DNA]</scope>
    <source>
        <strain evidence="1">BBA 69670</strain>
    </source>
</reference>
<evidence type="ECO:0000313" key="2">
    <source>
        <dbReference type="Proteomes" id="UP000044841"/>
    </source>
</evidence>
<keyword evidence="2" id="KW-1185">Reference proteome</keyword>
<protein>
    <submittedName>
        <fullName evidence="1">Uncharacterized protein</fullName>
    </submittedName>
</protein>